<evidence type="ECO:0000256" key="8">
    <source>
        <dbReference type="SAM" id="Phobius"/>
    </source>
</evidence>
<dbReference type="EMBL" id="JANBQB010000032">
    <property type="protein sequence ID" value="KAJ1984046.1"/>
    <property type="molecule type" value="Genomic_DNA"/>
</dbReference>
<reference evidence="9" key="1">
    <citation type="submission" date="2022-07" db="EMBL/GenBank/DDBJ databases">
        <title>Phylogenomic reconstructions and comparative analyses of Kickxellomycotina fungi.</title>
        <authorList>
            <person name="Reynolds N.K."/>
            <person name="Stajich J.E."/>
            <person name="Barry K."/>
            <person name="Grigoriev I.V."/>
            <person name="Crous P."/>
            <person name="Smith M.E."/>
        </authorList>
    </citation>
    <scope>NUCLEOTIDE SEQUENCE</scope>
    <source>
        <strain evidence="9">RSA 567</strain>
    </source>
</reference>
<evidence type="ECO:0000313" key="10">
    <source>
        <dbReference type="Proteomes" id="UP001151582"/>
    </source>
</evidence>
<proteinExistence type="inferred from homology"/>
<dbReference type="GO" id="GO:0000045">
    <property type="term" value="P:autophagosome assembly"/>
    <property type="evidence" value="ECO:0007669"/>
    <property type="project" value="TreeGrafter"/>
</dbReference>
<dbReference type="PANTHER" id="PTHR20994">
    <property type="entry name" value="ER MEMBRANE PROTEIN COMPLEX SUBUNIT 6"/>
    <property type="match status" value="1"/>
</dbReference>
<comment type="subcellular location">
    <subcellularLocation>
        <location evidence="1">Endoplasmic reticulum membrane</location>
        <topology evidence="1">Multi-pass membrane protein</topology>
    </subcellularLocation>
</comment>
<evidence type="ECO:0000256" key="5">
    <source>
        <dbReference type="ARBA" id="ARBA00022824"/>
    </source>
</evidence>
<feature type="transmembrane region" description="Helical" evidence="8">
    <location>
        <begin position="91"/>
        <end position="112"/>
    </location>
</feature>
<dbReference type="PANTHER" id="PTHR20994:SF0">
    <property type="entry name" value="ER MEMBRANE PROTEIN COMPLEX SUBUNIT 6"/>
    <property type="match status" value="1"/>
</dbReference>
<keyword evidence="4 8" id="KW-0812">Transmembrane</keyword>
<comment type="similarity">
    <text evidence="2">Belongs to the EMC6 family.</text>
</comment>
<keyword evidence="7 8" id="KW-0472">Membrane</keyword>
<dbReference type="AlphaFoldDB" id="A0A9W8EAT9"/>
<name>A0A9W8EAT9_9FUNG</name>
<dbReference type="Pfam" id="PF07019">
    <property type="entry name" value="EMC6"/>
    <property type="match status" value="1"/>
</dbReference>
<dbReference type="OrthoDB" id="16510at2759"/>
<evidence type="ECO:0000256" key="6">
    <source>
        <dbReference type="ARBA" id="ARBA00022989"/>
    </source>
</evidence>
<feature type="transmembrane region" description="Helical" evidence="8">
    <location>
        <begin position="50"/>
        <end position="70"/>
    </location>
</feature>
<dbReference type="Proteomes" id="UP001151582">
    <property type="component" value="Unassembled WGS sequence"/>
</dbReference>
<evidence type="ECO:0000313" key="9">
    <source>
        <dbReference type="EMBL" id="KAJ1984046.1"/>
    </source>
</evidence>
<comment type="caution">
    <text evidence="9">The sequence shown here is derived from an EMBL/GenBank/DDBJ whole genome shotgun (WGS) entry which is preliminary data.</text>
</comment>
<evidence type="ECO:0000256" key="1">
    <source>
        <dbReference type="ARBA" id="ARBA00004477"/>
    </source>
</evidence>
<dbReference type="GO" id="GO:0072546">
    <property type="term" value="C:EMC complex"/>
    <property type="evidence" value="ECO:0007669"/>
    <property type="project" value="InterPro"/>
</dbReference>
<keyword evidence="10" id="KW-1185">Reference proteome</keyword>
<organism evidence="9 10">
    <name type="scientific">Dimargaris verticillata</name>
    <dbReference type="NCBI Taxonomy" id="2761393"/>
    <lineage>
        <taxon>Eukaryota</taxon>
        <taxon>Fungi</taxon>
        <taxon>Fungi incertae sedis</taxon>
        <taxon>Zoopagomycota</taxon>
        <taxon>Kickxellomycotina</taxon>
        <taxon>Dimargaritomycetes</taxon>
        <taxon>Dimargaritales</taxon>
        <taxon>Dimargaritaceae</taxon>
        <taxon>Dimargaris</taxon>
    </lineage>
</organism>
<dbReference type="GO" id="GO:0034975">
    <property type="term" value="P:protein folding in endoplasmic reticulum"/>
    <property type="evidence" value="ECO:0007669"/>
    <property type="project" value="TreeGrafter"/>
</dbReference>
<accession>A0A9W8EAT9</accession>
<evidence type="ECO:0000256" key="7">
    <source>
        <dbReference type="ARBA" id="ARBA00023136"/>
    </source>
</evidence>
<evidence type="ECO:0000256" key="3">
    <source>
        <dbReference type="ARBA" id="ARBA00020827"/>
    </source>
</evidence>
<dbReference type="InterPro" id="IPR029008">
    <property type="entry name" value="EMC6-like"/>
</dbReference>
<dbReference type="InterPro" id="IPR008504">
    <property type="entry name" value="Emc6"/>
</dbReference>
<protein>
    <recommendedName>
        <fullName evidence="3">ER membrane protein complex subunit 6</fullName>
    </recommendedName>
</protein>
<evidence type="ECO:0000256" key="2">
    <source>
        <dbReference type="ARBA" id="ARBA00009436"/>
    </source>
</evidence>
<gene>
    <name evidence="9" type="ORF">H4R34_000908</name>
</gene>
<evidence type="ECO:0000256" key="4">
    <source>
        <dbReference type="ARBA" id="ARBA00022692"/>
    </source>
</evidence>
<keyword evidence="6 8" id="KW-1133">Transmembrane helix</keyword>
<keyword evidence="5" id="KW-0256">Endoplasmic reticulum</keyword>
<sequence length="113" mass="12167">MASANTWAGVKEPAYYDAHIAHNNRVLQHLQTLVCAAAGSAAGIVGLTSFAGFAFYACSWAVLVGLLWTLKAQGSPRQYFVSPWGLATHGVLGSLFSYVLFWTLAFGLVHVYD</sequence>